<evidence type="ECO:0000256" key="6">
    <source>
        <dbReference type="RuleBase" id="RU000320"/>
    </source>
</evidence>
<protein>
    <recommendedName>
        <fullName evidence="5">NADH-quinone oxidoreductase subunit N</fullName>
        <ecNumber evidence="5">7.1.1.-</ecNumber>
    </recommendedName>
    <alternativeName>
        <fullName evidence="5">NADH dehydrogenase I subunit N</fullName>
    </alternativeName>
    <alternativeName>
        <fullName evidence="5">NDH-1 subunit N</fullName>
    </alternativeName>
</protein>
<feature type="transmembrane region" description="Helical" evidence="5">
    <location>
        <begin position="246"/>
        <end position="265"/>
    </location>
</feature>
<feature type="transmembrane region" description="Helical" evidence="5">
    <location>
        <begin position="66"/>
        <end position="93"/>
    </location>
</feature>
<feature type="transmembrane region" description="Helical" evidence="5">
    <location>
        <begin position="410"/>
        <end position="430"/>
    </location>
</feature>
<feature type="transmembrane region" description="Helical" evidence="5">
    <location>
        <begin position="36"/>
        <end position="54"/>
    </location>
</feature>
<dbReference type="RefSeq" id="WP_207562672.1">
    <property type="nucleotide sequence ID" value="NZ_CP046072.1"/>
</dbReference>
<gene>
    <name evidence="5 8" type="primary">nuoN</name>
    <name evidence="8" type="ORF">GJV85_04480</name>
</gene>
<dbReference type="NCBIfam" id="TIGR01770">
    <property type="entry name" value="NDH_I_N"/>
    <property type="match status" value="1"/>
</dbReference>
<comment type="catalytic activity">
    <reaction evidence="5">
        <text>a quinone + NADH + 5 H(+)(in) = a quinol + NAD(+) + 4 H(+)(out)</text>
        <dbReference type="Rhea" id="RHEA:57888"/>
        <dbReference type="ChEBI" id="CHEBI:15378"/>
        <dbReference type="ChEBI" id="CHEBI:24646"/>
        <dbReference type="ChEBI" id="CHEBI:57540"/>
        <dbReference type="ChEBI" id="CHEBI:57945"/>
        <dbReference type="ChEBI" id="CHEBI:132124"/>
    </reaction>
</comment>
<feature type="domain" description="NADH:quinone oxidoreductase/Mrp antiporter transmembrane" evidence="7">
    <location>
        <begin position="126"/>
        <end position="425"/>
    </location>
</feature>
<dbReference type="HAMAP" id="MF_00445">
    <property type="entry name" value="NDH1_NuoN_1"/>
    <property type="match status" value="1"/>
</dbReference>
<keyword evidence="5" id="KW-0874">Quinone</keyword>
<keyword evidence="5" id="KW-0813">Transport</keyword>
<feature type="transmembrane region" description="Helical" evidence="5">
    <location>
        <begin position="205"/>
        <end position="225"/>
    </location>
</feature>
<keyword evidence="4 5" id="KW-0472">Membrane</keyword>
<dbReference type="GO" id="GO:0008137">
    <property type="term" value="F:NADH dehydrogenase (ubiquinone) activity"/>
    <property type="evidence" value="ECO:0007669"/>
    <property type="project" value="InterPro"/>
</dbReference>
<evidence type="ECO:0000259" key="7">
    <source>
        <dbReference type="Pfam" id="PF00361"/>
    </source>
</evidence>
<feature type="transmembrane region" description="Helical" evidence="5">
    <location>
        <begin position="161"/>
        <end position="185"/>
    </location>
</feature>
<reference evidence="8" key="1">
    <citation type="submission" date="2019-11" db="EMBL/GenBank/DDBJ databases">
        <authorList>
            <person name="Kojima H."/>
        </authorList>
    </citation>
    <scope>NUCLEOTIDE SEQUENCE</scope>
    <source>
        <strain evidence="8">H1576</strain>
    </source>
</reference>
<dbReference type="GO" id="GO:0048038">
    <property type="term" value="F:quinone binding"/>
    <property type="evidence" value="ECO:0007669"/>
    <property type="project" value="UniProtKB-KW"/>
</dbReference>
<organism evidence="8 9">
    <name type="scientific">Sulfurimonas aquatica</name>
    <dbReference type="NCBI Taxonomy" id="2672570"/>
    <lineage>
        <taxon>Bacteria</taxon>
        <taxon>Pseudomonadati</taxon>
        <taxon>Campylobacterota</taxon>
        <taxon>Epsilonproteobacteria</taxon>
        <taxon>Campylobacterales</taxon>
        <taxon>Sulfurimonadaceae</taxon>
        <taxon>Sulfurimonas</taxon>
    </lineage>
</organism>
<dbReference type="InterPro" id="IPR001750">
    <property type="entry name" value="ND/Mrp_TM"/>
</dbReference>
<evidence type="ECO:0000256" key="2">
    <source>
        <dbReference type="ARBA" id="ARBA00022692"/>
    </source>
</evidence>
<dbReference type="GO" id="GO:0005886">
    <property type="term" value="C:plasma membrane"/>
    <property type="evidence" value="ECO:0007669"/>
    <property type="project" value="UniProtKB-SubCell"/>
</dbReference>
<evidence type="ECO:0000256" key="4">
    <source>
        <dbReference type="ARBA" id="ARBA00023136"/>
    </source>
</evidence>
<comment type="subunit">
    <text evidence="5">NDH-1 is composed of 14 different subunits. Subunits NuoA, H, J, K, L, M, N constitute the membrane sector of the complex.</text>
</comment>
<dbReference type="GO" id="GO:0012505">
    <property type="term" value="C:endomembrane system"/>
    <property type="evidence" value="ECO:0007669"/>
    <property type="project" value="UniProtKB-SubCell"/>
</dbReference>
<feature type="transmembrane region" description="Helical" evidence="5">
    <location>
        <begin position="375"/>
        <end position="398"/>
    </location>
</feature>
<feature type="transmembrane region" description="Helical" evidence="5">
    <location>
        <begin position="129"/>
        <end position="149"/>
    </location>
</feature>
<evidence type="ECO:0000256" key="3">
    <source>
        <dbReference type="ARBA" id="ARBA00022989"/>
    </source>
</evidence>
<proteinExistence type="inferred from homology"/>
<dbReference type="KEGG" id="saqt:GJV85_04480"/>
<dbReference type="Pfam" id="PF00361">
    <property type="entry name" value="Proton_antipo_M"/>
    <property type="match status" value="1"/>
</dbReference>
<feature type="transmembrane region" description="Helical" evidence="5">
    <location>
        <begin position="450"/>
        <end position="469"/>
    </location>
</feature>
<keyword evidence="5" id="KW-0830">Ubiquinone</keyword>
<keyword evidence="5" id="KW-0520">NAD</keyword>
<feature type="transmembrane region" description="Helical" evidence="5">
    <location>
        <begin position="277"/>
        <end position="295"/>
    </location>
</feature>
<dbReference type="AlphaFoldDB" id="A0A975GCD3"/>
<accession>A0A975GCD3</accession>
<dbReference type="GO" id="GO:0042773">
    <property type="term" value="P:ATP synthesis coupled electron transport"/>
    <property type="evidence" value="ECO:0007669"/>
    <property type="project" value="InterPro"/>
</dbReference>
<comment type="subcellular location">
    <subcellularLocation>
        <location evidence="5">Cell membrane</location>
        <topology evidence="5">Multi-pass membrane protein</topology>
    </subcellularLocation>
    <subcellularLocation>
        <location evidence="1">Endomembrane system</location>
        <topology evidence="1">Multi-pass membrane protein</topology>
    </subcellularLocation>
    <subcellularLocation>
        <location evidence="6">Membrane</location>
        <topology evidence="6">Multi-pass membrane protein</topology>
    </subcellularLocation>
</comment>
<evidence type="ECO:0000256" key="5">
    <source>
        <dbReference type="HAMAP-Rule" id="MF_00445"/>
    </source>
</evidence>
<feature type="transmembrane region" description="Helical" evidence="5">
    <location>
        <begin position="6"/>
        <end position="24"/>
    </location>
</feature>
<dbReference type="Proteomes" id="UP000671852">
    <property type="component" value="Chromosome"/>
</dbReference>
<comment type="function">
    <text evidence="5">NDH-1 shuttles electrons from NADH, via FMN and iron-sulfur (Fe-S) centers, to quinones in the respiratory chain. The immediate electron acceptor for the enzyme in this species is believed to be ubiquinone. Couples the redox reaction to proton translocation (for every two electrons transferred, four hydrogen ions are translocated across the cytoplasmic membrane), and thus conserves the redox energy in a proton gradient.</text>
</comment>
<sequence length="495" mass="54791">MIEQLYFALPMMSVVIGAFVLMLLSNSTKISLHTFNLIAVFFLSISFITEYLTLSNYTTTYLFEDIFGHTFILDDFASIFDMMFTAGAIFTLLVNNDYFKSRTYFSGEYFALILFSVFGMMMLSHAHELLSAFIALEIASLSVYTLVGFHKNKGISSEAMMKYMVLGSMTGAFFILGTALIYAAVGSTTLDDISLYVNSSNMEDMTLLVVGATFIMVTIMFKIGAVPFHSWIVDVYHGAPYPITMFMASTFKIAIFAIALRLYIVNFASINGFWTEILQVLTILTLIGGSWLAISQTLVKRMLAGSSIVHSGYLLIGLSSIGLDSQFAASSIMFYLIAYFISAVGSFGVLSFIASKSRKQMSYEDFKGFAQQRPYIALMMSIFMLSLAGFPSTIGFLGKFYIFTSAIESGQFFLTGLGILTAFISVYYYFKLIAMMYFYPSKSPQKKFPIDISTIIIVIMALLVIWGGIGTSLIPFVPGADGFIDIARSAILSLS</sequence>
<dbReference type="PANTHER" id="PTHR22773">
    <property type="entry name" value="NADH DEHYDROGENASE"/>
    <property type="match status" value="1"/>
</dbReference>
<dbReference type="EC" id="7.1.1.-" evidence="5"/>
<keyword evidence="5" id="KW-1003">Cell membrane</keyword>
<name>A0A975GCD3_9BACT</name>
<evidence type="ECO:0000313" key="9">
    <source>
        <dbReference type="Proteomes" id="UP000671852"/>
    </source>
</evidence>
<reference evidence="8" key="2">
    <citation type="submission" date="2021-04" db="EMBL/GenBank/DDBJ databases">
        <title>Isolation and characterization of a novel species of the genus Sulfurimonas.</title>
        <authorList>
            <person name="Fukui M."/>
        </authorList>
    </citation>
    <scope>NUCLEOTIDE SEQUENCE</scope>
    <source>
        <strain evidence="8">H1576</strain>
    </source>
</reference>
<dbReference type="GO" id="GO:0050136">
    <property type="term" value="F:NADH dehydrogenase (quinone) (non-electrogenic) activity"/>
    <property type="evidence" value="ECO:0007669"/>
    <property type="project" value="UniProtKB-UniRule"/>
</dbReference>
<keyword evidence="9" id="KW-1185">Reference proteome</keyword>
<dbReference type="EMBL" id="CP046072">
    <property type="protein sequence ID" value="QSZ41392.1"/>
    <property type="molecule type" value="Genomic_DNA"/>
</dbReference>
<evidence type="ECO:0000313" key="8">
    <source>
        <dbReference type="EMBL" id="QSZ41392.1"/>
    </source>
</evidence>
<keyword evidence="5" id="KW-1278">Translocase</keyword>
<keyword evidence="3 5" id="KW-1133">Transmembrane helix</keyword>
<keyword evidence="2 5" id="KW-0812">Transmembrane</keyword>
<evidence type="ECO:0000256" key="1">
    <source>
        <dbReference type="ARBA" id="ARBA00004127"/>
    </source>
</evidence>
<dbReference type="InterPro" id="IPR010096">
    <property type="entry name" value="NADH-Q_OxRdtase_suN/2"/>
</dbReference>
<feature type="transmembrane region" description="Helical" evidence="5">
    <location>
        <begin position="333"/>
        <end position="354"/>
    </location>
</feature>
<comment type="similarity">
    <text evidence="5">Belongs to the complex I subunit 2 family.</text>
</comment>